<protein>
    <submittedName>
        <fullName evidence="1">Uncharacterized protein</fullName>
    </submittedName>
</protein>
<dbReference type="RefSeq" id="WP_052549013.1">
    <property type="nucleotide sequence ID" value="NZ_JMCC02000032.1"/>
</dbReference>
<dbReference type="Proteomes" id="UP000031599">
    <property type="component" value="Unassembled WGS sequence"/>
</dbReference>
<proteinExistence type="predicted"/>
<dbReference type="InterPro" id="IPR046560">
    <property type="entry name" value="DUF6714"/>
</dbReference>
<accession>A0A0C2DA67</accession>
<name>A0A0C2DA67_9BACT</name>
<evidence type="ECO:0000313" key="1">
    <source>
        <dbReference type="EMBL" id="KIG16782.1"/>
    </source>
</evidence>
<dbReference type="AlphaFoldDB" id="A0A0C2DA67"/>
<reference evidence="1 2" key="1">
    <citation type="submission" date="2014-12" db="EMBL/GenBank/DDBJ databases">
        <title>Genome assembly of Enhygromyxa salina DSM 15201.</title>
        <authorList>
            <person name="Sharma G."/>
            <person name="Subramanian S."/>
        </authorList>
    </citation>
    <scope>NUCLEOTIDE SEQUENCE [LARGE SCALE GENOMIC DNA]</scope>
    <source>
        <strain evidence="1 2">DSM 15201</strain>
    </source>
</reference>
<sequence>MTSLADILDQIERAFDGVPYPVSGRSLHQANAWDDYETCDDSRDHKGRWQDIPDAHFERCQWALAHLDVEGMHYYLPAAMSFTLRTRDSGPSILHESVVFTLQPSMGDLREYQRQRFARLTAPQRAAIYGFLQRWSDDPDITLAWKQVVMRDRERPDRDDWFDDLDYNLTSEK</sequence>
<dbReference type="Pfam" id="PF20461">
    <property type="entry name" value="DUF6714"/>
    <property type="match status" value="1"/>
</dbReference>
<comment type="caution">
    <text evidence="1">The sequence shown here is derived from an EMBL/GenBank/DDBJ whole genome shotgun (WGS) entry which is preliminary data.</text>
</comment>
<dbReference type="EMBL" id="JMCC02000032">
    <property type="protein sequence ID" value="KIG16782.1"/>
    <property type="molecule type" value="Genomic_DNA"/>
</dbReference>
<organism evidence="1 2">
    <name type="scientific">Enhygromyxa salina</name>
    <dbReference type="NCBI Taxonomy" id="215803"/>
    <lineage>
        <taxon>Bacteria</taxon>
        <taxon>Pseudomonadati</taxon>
        <taxon>Myxococcota</taxon>
        <taxon>Polyangia</taxon>
        <taxon>Nannocystales</taxon>
        <taxon>Nannocystaceae</taxon>
        <taxon>Enhygromyxa</taxon>
    </lineage>
</organism>
<gene>
    <name evidence="1" type="ORF">DB30_04126</name>
</gene>
<evidence type="ECO:0000313" key="2">
    <source>
        <dbReference type="Proteomes" id="UP000031599"/>
    </source>
</evidence>